<keyword evidence="2" id="KW-1185">Reference proteome</keyword>
<name>A0A8S1MKU7_9CILI</name>
<organism evidence="1 2">
    <name type="scientific">Paramecium sonneborni</name>
    <dbReference type="NCBI Taxonomy" id="65129"/>
    <lineage>
        <taxon>Eukaryota</taxon>
        <taxon>Sar</taxon>
        <taxon>Alveolata</taxon>
        <taxon>Ciliophora</taxon>
        <taxon>Intramacronucleata</taxon>
        <taxon>Oligohymenophorea</taxon>
        <taxon>Peniculida</taxon>
        <taxon>Parameciidae</taxon>
        <taxon>Paramecium</taxon>
    </lineage>
</organism>
<dbReference type="Proteomes" id="UP000692954">
    <property type="component" value="Unassembled WGS sequence"/>
</dbReference>
<protein>
    <submittedName>
        <fullName evidence="1">Uncharacterized protein</fullName>
    </submittedName>
</protein>
<reference evidence="1" key="1">
    <citation type="submission" date="2021-01" db="EMBL/GenBank/DDBJ databases">
        <authorList>
            <consortium name="Genoscope - CEA"/>
            <person name="William W."/>
        </authorList>
    </citation>
    <scope>NUCLEOTIDE SEQUENCE</scope>
</reference>
<comment type="caution">
    <text evidence="1">The sequence shown here is derived from an EMBL/GenBank/DDBJ whole genome shotgun (WGS) entry which is preliminary data.</text>
</comment>
<proteinExistence type="predicted"/>
<sequence>MQKELRQKKKIVVKNKKLQNCEIAYQQKKASINQINDFMKVAVNNELNKKDLVDCNIENEIQQYKTGFNLGDE</sequence>
<evidence type="ECO:0000313" key="1">
    <source>
        <dbReference type="EMBL" id="CAD8081028.1"/>
    </source>
</evidence>
<dbReference type="AlphaFoldDB" id="A0A8S1MKU7"/>
<evidence type="ECO:0000313" key="2">
    <source>
        <dbReference type="Proteomes" id="UP000692954"/>
    </source>
</evidence>
<accession>A0A8S1MKU7</accession>
<dbReference type="EMBL" id="CAJJDN010000041">
    <property type="protein sequence ID" value="CAD8081028.1"/>
    <property type="molecule type" value="Genomic_DNA"/>
</dbReference>
<gene>
    <name evidence="1" type="ORF">PSON_ATCC_30995.1.T0410196</name>
</gene>